<reference evidence="1 2" key="1">
    <citation type="journal article" date="2015" name="Sci. Rep.">
        <title>Chromosome-level genome map provides insights into diverse defense mechanisms in the medicinal fungus Ganoderma sinense.</title>
        <authorList>
            <person name="Zhu Y."/>
            <person name="Xu J."/>
            <person name="Sun C."/>
            <person name="Zhou S."/>
            <person name="Xu H."/>
            <person name="Nelson D.R."/>
            <person name="Qian J."/>
            <person name="Song J."/>
            <person name="Luo H."/>
            <person name="Xiang L."/>
            <person name="Li Y."/>
            <person name="Xu Z."/>
            <person name="Ji A."/>
            <person name="Wang L."/>
            <person name="Lu S."/>
            <person name="Hayward A."/>
            <person name="Sun W."/>
            <person name="Li X."/>
            <person name="Schwartz D.C."/>
            <person name="Wang Y."/>
            <person name="Chen S."/>
        </authorList>
    </citation>
    <scope>NUCLEOTIDE SEQUENCE [LARGE SCALE GENOMIC DNA]</scope>
    <source>
        <strain evidence="1 2">ZZ0214-1</strain>
    </source>
</reference>
<gene>
    <name evidence="1" type="ORF">GSI_14789</name>
</gene>
<proteinExistence type="predicted"/>
<name>A0A2G8RQ58_9APHY</name>
<dbReference type="Proteomes" id="UP000230002">
    <property type="component" value="Unassembled WGS sequence"/>
</dbReference>
<sequence>MVSAELRRRYFTLLRSFFSVRAYDVHELLQSHRAIISGSTALAFFSWTDSWTPGDMDLYVPDSSYERFVYELEHNHLGWFEANLGSQPHSDYHGIVAVRRYVTPTGERLDVIQSTTSNAANPLLHFWTSAVVNLISPFGAVCAYPNATLDHKALISDISRSQKLVVARSKYEARGFEFAQVNTWRPAADGEGGLMLSNQPILGLAGYWLHTSLL</sequence>
<organism evidence="1 2">
    <name type="scientific">Ganoderma sinense ZZ0214-1</name>
    <dbReference type="NCBI Taxonomy" id="1077348"/>
    <lineage>
        <taxon>Eukaryota</taxon>
        <taxon>Fungi</taxon>
        <taxon>Dikarya</taxon>
        <taxon>Basidiomycota</taxon>
        <taxon>Agaricomycotina</taxon>
        <taxon>Agaricomycetes</taxon>
        <taxon>Polyporales</taxon>
        <taxon>Polyporaceae</taxon>
        <taxon>Ganoderma</taxon>
    </lineage>
</organism>
<evidence type="ECO:0000313" key="1">
    <source>
        <dbReference type="EMBL" id="PIL23478.1"/>
    </source>
</evidence>
<accession>A0A2G8RQ58</accession>
<keyword evidence="2" id="KW-1185">Reference proteome</keyword>
<dbReference type="OrthoDB" id="2753605at2759"/>
<protein>
    <submittedName>
        <fullName evidence="1">Uncharacterized protein</fullName>
    </submittedName>
</protein>
<dbReference type="AlphaFoldDB" id="A0A2G8RQ58"/>
<comment type="caution">
    <text evidence="1">The sequence shown here is derived from an EMBL/GenBank/DDBJ whole genome shotgun (WGS) entry which is preliminary data.</text>
</comment>
<evidence type="ECO:0000313" key="2">
    <source>
        <dbReference type="Proteomes" id="UP000230002"/>
    </source>
</evidence>
<dbReference type="EMBL" id="AYKW01000068">
    <property type="protein sequence ID" value="PIL23478.1"/>
    <property type="molecule type" value="Genomic_DNA"/>
</dbReference>